<keyword evidence="4 6" id="KW-0168">Coated pit</keyword>
<dbReference type="PANTHER" id="PTHR10639:SF7">
    <property type="entry name" value="CLATHRIN LIGHT CHAIN"/>
    <property type="match status" value="1"/>
</dbReference>
<protein>
    <recommendedName>
        <fullName evidence="6">Clathrin light chain</fullName>
    </recommendedName>
</protein>
<dbReference type="InterPro" id="IPR000996">
    <property type="entry name" value="Clathrin_L-chain"/>
</dbReference>
<evidence type="ECO:0000313" key="9">
    <source>
        <dbReference type="EMBL" id="OAJ39779.1"/>
    </source>
</evidence>
<name>A0A177WI41_BATDL</name>
<dbReference type="STRING" id="403673.A0A177WI41"/>
<reference evidence="9 10" key="1">
    <citation type="submission" date="2006-10" db="EMBL/GenBank/DDBJ databases">
        <title>The Genome Sequence of Batrachochytrium dendrobatidis JEL423.</title>
        <authorList>
            <consortium name="The Broad Institute Genome Sequencing Platform"/>
            <person name="Birren B."/>
            <person name="Lander E."/>
            <person name="Galagan J."/>
            <person name="Cuomo C."/>
            <person name="Devon K."/>
            <person name="Jaffe D."/>
            <person name="Butler J."/>
            <person name="Alvarez P."/>
            <person name="Gnerre S."/>
            <person name="Grabherr M."/>
            <person name="Kleber M."/>
            <person name="Mauceli E."/>
            <person name="Brockman W."/>
            <person name="Young S."/>
            <person name="LaButti K."/>
            <person name="Sykes S."/>
            <person name="DeCaprio D."/>
            <person name="Crawford M."/>
            <person name="Koehrsen M."/>
            <person name="Engels R."/>
            <person name="Montgomery P."/>
            <person name="Pearson M."/>
            <person name="Howarth C."/>
            <person name="Larson L."/>
            <person name="White J."/>
            <person name="O'Leary S."/>
            <person name="Kodira C."/>
            <person name="Zeng Q."/>
            <person name="Yandava C."/>
            <person name="Alvarado L."/>
            <person name="Longcore J."/>
            <person name="James T."/>
        </authorList>
    </citation>
    <scope>NUCLEOTIDE SEQUENCE [LARGE SCALE GENOMIC DNA]</scope>
    <source>
        <strain evidence="9 10">JEL423</strain>
    </source>
</reference>
<keyword evidence="5 6" id="KW-0968">Cytoplasmic vesicle</keyword>
<evidence type="ECO:0000256" key="2">
    <source>
        <dbReference type="ARBA" id="ARBA00005263"/>
    </source>
</evidence>
<evidence type="ECO:0000256" key="4">
    <source>
        <dbReference type="ARBA" id="ARBA00023176"/>
    </source>
</evidence>
<dbReference type="GO" id="GO:0032050">
    <property type="term" value="F:clathrin heavy chain binding"/>
    <property type="evidence" value="ECO:0007669"/>
    <property type="project" value="TreeGrafter"/>
</dbReference>
<evidence type="ECO:0000256" key="5">
    <source>
        <dbReference type="ARBA" id="ARBA00023329"/>
    </source>
</evidence>
<gene>
    <name evidence="9" type="ORF">BDEG_23602</name>
</gene>
<sequence length="313" mass="33076">MADFGDFASGIEGTTDAGSFMNDILGDSSIDPTADFLAREQAILGADTAALFGNTSPIATHNSGFASTQSVVASTTSTAAVGDLGFEILSAGSVPTPAAMAPFATVSGASLPLSSTSPTPAFGVFDQQHALGSEMDAPIFDESAFPEVSAIGVPGMSVFSTQTGASSMGLPMNVPEIEPEAVREWRERFNAVVAERDAKSKDKHDQILQQAKEHLEKLYAEYSEKKAKSISRNKDLEKTLLAARDEATSGTVWDRALKQIDSAQLTSKDKKSDDKKDKKAASANAAPKVKGPDTTRFKQLLISLRNDKKAPVI</sequence>
<comment type="function">
    <text evidence="6">Clathrin is the major protein of the polyhedral coat of coated pits and vesicles.</text>
</comment>
<dbReference type="VEuPathDB" id="FungiDB:BDEG_23602"/>
<dbReference type="EMBL" id="DS022303">
    <property type="protein sequence ID" value="OAJ39779.1"/>
    <property type="molecule type" value="Genomic_DNA"/>
</dbReference>
<dbReference type="GO" id="GO:0030132">
    <property type="term" value="C:clathrin coat of coated pit"/>
    <property type="evidence" value="ECO:0007669"/>
    <property type="project" value="InterPro"/>
</dbReference>
<evidence type="ECO:0000256" key="6">
    <source>
        <dbReference type="RuleBase" id="RU363137"/>
    </source>
</evidence>
<accession>A0A177WI41</accession>
<dbReference type="PANTHER" id="PTHR10639">
    <property type="entry name" value="CLATHRIN LIGHT CHAIN"/>
    <property type="match status" value="1"/>
</dbReference>
<dbReference type="GO" id="GO:0072583">
    <property type="term" value="P:clathrin-dependent endocytosis"/>
    <property type="evidence" value="ECO:0007669"/>
    <property type="project" value="TreeGrafter"/>
</dbReference>
<dbReference type="Pfam" id="PF01086">
    <property type="entry name" value="Clathrin_lg_ch"/>
    <property type="match status" value="1"/>
</dbReference>
<organism evidence="9 10">
    <name type="scientific">Batrachochytrium dendrobatidis (strain JEL423)</name>
    <dbReference type="NCBI Taxonomy" id="403673"/>
    <lineage>
        <taxon>Eukaryota</taxon>
        <taxon>Fungi</taxon>
        <taxon>Fungi incertae sedis</taxon>
        <taxon>Chytridiomycota</taxon>
        <taxon>Chytridiomycota incertae sedis</taxon>
        <taxon>Chytridiomycetes</taxon>
        <taxon>Rhizophydiales</taxon>
        <taxon>Rhizophydiales incertae sedis</taxon>
        <taxon>Batrachochytrium</taxon>
    </lineage>
</organism>
<evidence type="ECO:0000256" key="8">
    <source>
        <dbReference type="SAM" id="MobiDB-lite"/>
    </source>
</evidence>
<reference evidence="9 10" key="2">
    <citation type="submission" date="2016-05" db="EMBL/GenBank/DDBJ databases">
        <title>Lineage-specific infection strategies underlie the spectrum of fungal disease in amphibians.</title>
        <authorList>
            <person name="Cuomo C.A."/>
            <person name="Farrer R.A."/>
            <person name="James T."/>
            <person name="Longcore J."/>
            <person name="Birren B."/>
        </authorList>
    </citation>
    <scope>NUCLEOTIDE SEQUENCE [LARGE SCALE GENOMIC DNA]</scope>
    <source>
        <strain evidence="9 10">JEL423</strain>
    </source>
</reference>
<dbReference type="Proteomes" id="UP000077115">
    <property type="component" value="Unassembled WGS sequence"/>
</dbReference>
<dbReference type="AlphaFoldDB" id="A0A177WI41"/>
<feature type="coiled-coil region" evidence="7">
    <location>
        <begin position="201"/>
        <end position="239"/>
    </location>
</feature>
<dbReference type="OrthoDB" id="5512at2759"/>
<dbReference type="GO" id="GO:0006886">
    <property type="term" value="P:intracellular protein transport"/>
    <property type="evidence" value="ECO:0007669"/>
    <property type="project" value="InterPro"/>
</dbReference>
<dbReference type="eggNOG" id="KOG4031">
    <property type="taxonomic scope" value="Eukaryota"/>
</dbReference>
<comment type="subcellular location">
    <subcellularLocation>
        <location evidence="1 6">Cytoplasmic vesicle membrane</location>
        <topology evidence="1 6">Peripheral membrane protein</topology>
        <orientation evidence="1 6">Cytoplasmic side</orientation>
    </subcellularLocation>
    <subcellularLocation>
        <location evidence="6">Membrane</location>
        <location evidence="6">Coated pit</location>
        <topology evidence="6">Peripheral membrane protein</topology>
        <orientation evidence="6">Cytoplasmic side</orientation>
    </subcellularLocation>
    <text evidence="6">Cytoplasmic face of coated pits and vesicles.</text>
</comment>
<comment type="similarity">
    <text evidence="2 6">Belongs to the clathrin light chain family.</text>
</comment>
<feature type="region of interest" description="Disordered" evidence="8">
    <location>
        <begin position="263"/>
        <end position="292"/>
    </location>
</feature>
<evidence type="ECO:0000256" key="3">
    <source>
        <dbReference type="ARBA" id="ARBA00023136"/>
    </source>
</evidence>
<dbReference type="GO" id="GO:0030130">
    <property type="term" value="C:clathrin coat of trans-Golgi network vesicle"/>
    <property type="evidence" value="ECO:0007669"/>
    <property type="project" value="InterPro"/>
</dbReference>
<evidence type="ECO:0000256" key="7">
    <source>
        <dbReference type="SAM" id="Coils"/>
    </source>
</evidence>
<proteinExistence type="inferred from homology"/>
<keyword evidence="3 6" id="KW-0472">Membrane</keyword>
<dbReference type="GO" id="GO:0005198">
    <property type="term" value="F:structural molecule activity"/>
    <property type="evidence" value="ECO:0007669"/>
    <property type="project" value="InterPro"/>
</dbReference>
<evidence type="ECO:0000256" key="1">
    <source>
        <dbReference type="ARBA" id="ARBA00004180"/>
    </source>
</evidence>
<feature type="compositionally biased region" description="Basic and acidic residues" evidence="8">
    <location>
        <begin position="267"/>
        <end position="280"/>
    </location>
</feature>
<evidence type="ECO:0000313" key="10">
    <source>
        <dbReference type="Proteomes" id="UP000077115"/>
    </source>
</evidence>
<keyword evidence="7" id="KW-0175">Coiled coil</keyword>